<keyword evidence="4" id="KW-0677">Repeat</keyword>
<evidence type="ECO:0000256" key="5">
    <source>
        <dbReference type="ARBA" id="ARBA00022741"/>
    </source>
</evidence>
<reference evidence="11" key="1">
    <citation type="journal article" date="2019" name="Int. J. Syst. Evol. Microbiol.">
        <title>The Global Catalogue of Microorganisms (GCM) 10K type strain sequencing project: providing services to taxonomists for standard genome sequencing and annotation.</title>
        <authorList>
            <consortium name="The Broad Institute Genomics Platform"/>
            <consortium name="The Broad Institute Genome Sequencing Center for Infectious Disease"/>
            <person name="Wu L."/>
            <person name="Ma J."/>
        </authorList>
    </citation>
    <scope>NUCLEOTIDE SEQUENCE [LARGE SCALE GENOMIC DNA]</scope>
    <source>
        <strain evidence="11">JCM 17925</strain>
    </source>
</reference>
<evidence type="ECO:0000256" key="3">
    <source>
        <dbReference type="ARBA" id="ARBA00022597"/>
    </source>
</evidence>
<dbReference type="PROSITE" id="PS50893">
    <property type="entry name" value="ABC_TRANSPORTER_2"/>
    <property type="match status" value="2"/>
</dbReference>
<feature type="domain" description="ABC transporter" evidence="9">
    <location>
        <begin position="266"/>
        <end position="505"/>
    </location>
</feature>
<dbReference type="Gene3D" id="3.40.50.300">
    <property type="entry name" value="P-loop containing nucleotide triphosphate hydrolases"/>
    <property type="match status" value="2"/>
</dbReference>
<dbReference type="InterPro" id="IPR017871">
    <property type="entry name" value="ABC_transporter-like_CS"/>
</dbReference>
<dbReference type="PANTHER" id="PTHR43790:SF3">
    <property type="entry name" value="D-ALLOSE IMPORT ATP-BINDING PROTEIN ALSA-RELATED"/>
    <property type="match status" value="1"/>
</dbReference>
<accession>A0ABP8KHE5</accession>
<keyword evidence="5" id="KW-0547">Nucleotide-binding</keyword>
<dbReference type="Pfam" id="PF00005">
    <property type="entry name" value="ABC_tran"/>
    <property type="match status" value="2"/>
</dbReference>
<proteinExistence type="predicted"/>
<comment type="caution">
    <text evidence="10">The sequence shown here is derived from an EMBL/GenBank/DDBJ whole genome shotgun (WGS) entry which is preliminary data.</text>
</comment>
<evidence type="ECO:0000313" key="10">
    <source>
        <dbReference type="EMBL" id="GAA4406653.1"/>
    </source>
</evidence>
<dbReference type="PROSITE" id="PS00211">
    <property type="entry name" value="ABC_TRANSPORTER_1"/>
    <property type="match status" value="1"/>
</dbReference>
<evidence type="ECO:0000256" key="2">
    <source>
        <dbReference type="ARBA" id="ARBA00022475"/>
    </source>
</evidence>
<name>A0ABP8KHE5_9BACT</name>
<dbReference type="CDD" id="cd03216">
    <property type="entry name" value="ABC_Carb_Monos_I"/>
    <property type="match status" value="1"/>
</dbReference>
<dbReference type="Proteomes" id="UP001500936">
    <property type="component" value="Unassembled WGS sequence"/>
</dbReference>
<dbReference type="InterPro" id="IPR050107">
    <property type="entry name" value="ABC_carbohydrate_import_ATPase"/>
</dbReference>
<keyword evidence="6 10" id="KW-0067">ATP-binding</keyword>
<evidence type="ECO:0000256" key="4">
    <source>
        <dbReference type="ARBA" id="ARBA00022737"/>
    </source>
</evidence>
<organism evidence="10 11">
    <name type="scientific">Nibrella viscosa</name>
    <dbReference type="NCBI Taxonomy" id="1084524"/>
    <lineage>
        <taxon>Bacteria</taxon>
        <taxon>Pseudomonadati</taxon>
        <taxon>Bacteroidota</taxon>
        <taxon>Cytophagia</taxon>
        <taxon>Cytophagales</taxon>
        <taxon>Spirosomataceae</taxon>
        <taxon>Nibrella</taxon>
    </lineage>
</organism>
<keyword evidence="2" id="KW-1003">Cell membrane</keyword>
<keyword evidence="7" id="KW-1278">Translocase</keyword>
<gene>
    <name evidence="10" type="primary">gguA</name>
    <name evidence="10" type="ORF">GCM10023187_26390</name>
</gene>
<sequence>MTTNLLTQNMTQSPTPILQVQNLSKTFAGVKALDNVPLTVQRGEVHALMGENGAGKSTLMKILIGLHTPDAGEVIFDGHPLPYGDVHEILKRGISMIHQELQVVPELTVAQNIFLGRETTGGLFSRLNDRRQEKEAGLLLAQMGVDIRPGRKMKHLSVAEMQMVEIAKAISNQAKVIIMDEPTSALSDKEVATLFRIIGELKQNGVAIIYISHKMEEIFAIADTITVLRDGQYMDTQPAAGLNRNSLIAMMVGREIDSLFPESVPRKGQEVLSVRNLSRAGKFTDINFTVHEGEVLGLAGLMGAGRTEIARAIFGLDRPERGDIYIKGQKADIRSPQDAIRNGIGYVSEDRKALGFIPGLSVKQNITLASLPSHAKGGLIQDKAETEAAAKMVADLKIKTAGMHQKVTYLSGGNQQKVVIGKVLLASPDLIILDEPTRGIDIGAKSEIYKLINQLTAHGLAVIMISSELPEIIGMSDRVVVLSQGRQTATLSREEATPETIMAYAMHD</sequence>
<dbReference type="PANTHER" id="PTHR43790">
    <property type="entry name" value="CARBOHYDRATE TRANSPORT ATP-BINDING PROTEIN MG119-RELATED"/>
    <property type="match status" value="1"/>
</dbReference>
<dbReference type="SMART" id="SM00382">
    <property type="entry name" value="AAA"/>
    <property type="match status" value="2"/>
</dbReference>
<dbReference type="EMBL" id="BAABHB010000004">
    <property type="protein sequence ID" value="GAA4406653.1"/>
    <property type="molecule type" value="Genomic_DNA"/>
</dbReference>
<dbReference type="GO" id="GO:0005524">
    <property type="term" value="F:ATP binding"/>
    <property type="evidence" value="ECO:0007669"/>
    <property type="project" value="UniProtKB-KW"/>
</dbReference>
<evidence type="ECO:0000256" key="1">
    <source>
        <dbReference type="ARBA" id="ARBA00022448"/>
    </source>
</evidence>
<protein>
    <submittedName>
        <fullName evidence="10">Sugar ABC transporter ATP-binding protein</fullName>
    </submittedName>
</protein>
<keyword evidence="1" id="KW-0813">Transport</keyword>
<evidence type="ECO:0000313" key="11">
    <source>
        <dbReference type="Proteomes" id="UP001500936"/>
    </source>
</evidence>
<evidence type="ECO:0000256" key="8">
    <source>
        <dbReference type="ARBA" id="ARBA00023136"/>
    </source>
</evidence>
<keyword evidence="11" id="KW-1185">Reference proteome</keyword>
<dbReference type="InterPro" id="IPR003439">
    <property type="entry name" value="ABC_transporter-like_ATP-bd"/>
</dbReference>
<keyword evidence="3" id="KW-0762">Sugar transport</keyword>
<keyword evidence="8" id="KW-0472">Membrane</keyword>
<feature type="domain" description="ABC transporter" evidence="9">
    <location>
        <begin position="18"/>
        <end position="255"/>
    </location>
</feature>
<evidence type="ECO:0000256" key="6">
    <source>
        <dbReference type="ARBA" id="ARBA00022840"/>
    </source>
</evidence>
<evidence type="ECO:0000256" key="7">
    <source>
        <dbReference type="ARBA" id="ARBA00022967"/>
    </source>
</evidence>
<dbReference type="SUPFAM" id="SSF52540">
    <property type="entry name" value="P-loop containing nucleoside triphosphate hydrolases"/>
    <property type="match status" value="2"/>
</dbReference>
<dbReference type="CDD" id="cd03215">
    <property type="entry name" value="ABC_Carb_Monos_II"/>
    <property type="match status" value="1"/>
</dbReference>
<evidence type="ECO:0000259" key="9">
    <source>
        <dbReference type="PROSITE" id="PS50893"/>
    </source>
</evidence>
<dbReference type="InterPro" id="IPR027417">
    <property type="entry name" value="P-loop_NTPase"/>
</dbReference>
<dbReference type="InterPro" id="IPR003593">
    <property type="entry name" value="AAA+_ATPase"/>
</dbReference>